<name>A0A4Z1SVG8_GIAMU</name>
<keyword evidence="2" id="KW-1185">Reference proteome</keyword>
<dbReference type="OrthoDB" id="10250377at2759"/>
<dbReference type="Proteomes" id="UP000315496">
    <property type="component" value="Chromosome 1"/>
</dbReference>
<dbReference type="VEuPathDB" id="GiardiaDB:GMRT_11470"/>
<organism evidence="1 2">
    <name type="scientific">Giardia muris</name>
    <dbReference type="NCBI Taxonomy" id="5742"/>
    <lineage>
        <taxon>Eukaryota</taxon>
        <taxon>Metamonada</taxon>
        <taxon>Diplomonadida</taxon>
        <taxon>Hexamitidae</taxon>
        <taxon>Giardiinae</taxon>
        <taxon>Giardia</taxon>
    </lineage>
</organism>
<protein>
    <submittedName>
        <fullName evidence="1">Uncharacterized protein</fullName>
    </submittedName>
</protein>
<reference evidence="1 2" key="1">
    <citation type="submission" date="2019-05" db="EMBL/GenBank/DDBJ databases">
        <title>The compact genome of Giardia muris reveals important steps in the evolution of intestinal protozoan parasites.</title>
        <authorList>
            <person name="Xu F."/>
            <person name="Jimenez-Gonzalez A."/>
            <person name="Einarsson E."/>
            <person name="Astvaldsson A."/>
            <person name="Peirasmaki D."/>
            <person name="Eckmann L."/>
            <person name="Andersson J.O."/>
            <person name="Svard S.G."/>
            <person name="Jerlstrom-Hultqvist J."/>
        </authorList>
    </citation>
    <scope>NUCLEOTIDE SEQUENCE [LARGE SCALE GENOMIC DNA]</scope>
    <source>
        <strain evidence="1 2">Roberts-Thomson</strain>
    </source>
</reference>
<evidence type="ECO:0000313" key="2">
    <source>
        <dbReference type="Proteomes" id="UP000315496"/>
    </source>
</evidence>
<comment type="caution">
    <text evidence="1">The sequence shown here is derived from an EMBL/GenBank/DDBJ whole genome shotgun (WGS) entry which is preliminary data.</text>
</comment>
<evidence type="ECO:0000313" key="1">
    <source>
        <dbReference type="EMBL" id="TNJ29774.1"/>
    </source>
</evidence>
<proteinExistence type="predicted"/>
<accession>A0A4Z1SVG8</accession>
<dbReference type="AlphaFoldDB" id="A0A4Z1SVG8"/>
<sequence length="309" mass="34672">MVEAESIEAPTLLGLPERLRAVTGALIRGDAAVFGLCKALQLAALESSRDKQNIPLASVLPHLGFLGDNMESYLTVLRDYYPQDCPVTPYDLGYVRLKLLSKRYVYLGSLFYDVRLVVRHYQLLGPSFQMPLDIIEPAITVFLRALAELPAYEYLFSAGAPLTHEEFRTLTDAVHKDFLAYHTTGDSGYLDARDAFEMNVFPRCAIGTISEGMSSSLGNKELKDLFYLAQILTEEQVDVLEKYLIEKEKISLDEEGDLVINFTGLPPSTVSRIDAFIRGLITQDQLKQHTGRMDVIDKLIERVPSVSWE</sequence>
<dbReference type="EMBL" id="VDLU01000001">
    <property type="protein sequence ID" value="TNJ29774.1"/>
    <property type="molecule type" value="Genomic_DNA"/>
</dbReference>
<gene>
    <name evidence="1" type="ORF">GMRT_11470</name>
</gene>